<dbReference type="EMBL" id="MIHA01000007">
    <property type="protein sequence ID" value="ODQ90151.1"/>
    <property type="molecule type" value="Genomic_DNA"/>
</dbReference>
<dbReference type="Proteomes" id="UP000094053">
    <property type="component" value="Unassembled WGS sequence"/>
</dbReference>
<evidence type="ECO:0000313" key="2">
    <source>
        <dbReference type="Proteomes" id="UP000094053"/>
    </source>
</evidence>
<dbReference type="STRING" id="1776.BHQ18_11990"/>
<protein>
    <submittedName>
        <fullName evidence="1">Uncharacterized protein</fullName>
    </submittedName>
</protein>
<name>A0A1E3RJV9_MYCFV</name>
<gene>
    <name evidence="1" type="ORF">BHQ18_11990</name>
</gene>
<dbReference type="RefSeq" id="WP_069413820.1">
    <property type="nucleotide sequence ID" value="NZ_JACKUL010000029.1"/>
</dbReference>
<keyword evidence="2" id="KW-1185">Reference proteome</keyword>
<accession>A0A1E3RJV9</accession>
<dbReference type="AlphaFoldDB" id="A0A1E3RJV9"/>
<organism evidence="1 2">
    <name type="scientific">Mycolicibacterium flavescens</name>
    <name type="common">Mycobacterium flavescens</name>
    <dbReference type="NCBI Taxonomy" id="1776"/>
    <lineage>
        <taxon>Bacteria</taxon>
        <taxon>Bacillati</taxon>
        <taxon>Actinomycetota</taxon>
        <taxon>Actinomycetes</taxon>
        <taxon>Mycobacteriales</taxon>
        <taxon>Mycobacteriaceae</taxon>
        <taxon>Mycolicibacterium</taxon>
    </lineage>
</organism>
<reference evidence="2" key="1">
    <citation type="submission" date="2016-09" db="EMBL/GenBank/DDBJ databases">
        <authorList>
            <person name="Greninger A.L."/>
            <person name="Jerome K.R."/>
            <person name="Mcnair B."/>
            <person name="Wallis C."/>
            <person name="Fang F."/>
        </authorList>
    </citation>
    <scope>NUCLEOTIDE SEQUENCE [LARGE SCALE GENOMIC DNA]</scope>
    <source>
        <strain evidence="2">M6</strain>
    </source>
</reference>
<dbReference type="OrthoDB" id="649979at2"/>
<comment type="caution">
    <text evidence="1">The sequence shown here is derived from an EMBL/GenBank/DDBJ whole genome shotgun (WGS) entry which is preliminary data.</text>
</comment>
<proteinExistence type="predicted"/>
<evidence type="ECO:0000313" key="1">
    <source>
        <dbReference type="EMBL" id="ODQ90151.1"/>
    </source>
</evidence>
<sequence>MLACRAERPVQRYRIDFTTLGCLAYVPHLRHGYGVADHAIYRPDYRMTLNDNQSAVAQLIDGQRTIRDISAAARTLPTGPQGNGPTVEKYARQLFEAWWRLDFVAMAIPAPPSLSAS</sequence>